<dbReference type="InterPro" id="IPR053847">
    <property type="entry name" value="DUF6928"/>
</dbReference>
<organism evidence="1 2">
    <name type="scientific">Rhodococcus olei</name>
    <dbReference type="NCBI Taxonomy" id="2161675"/>
    <lineage>
        <taxon>Bacteria</taxon>
        <taxon>Bacillati</taxon>
        <taxon>Actinomycetota</taxon>
        <taxon>Actinomycetes</taxon>
        <taxon>Mycobacteriales</taxon>
        <taxon>Nocardiaceae</taxon>
        <taxon>Rhodococcus</taxon>
    </lineage>
</organism>
<dbReference type="EMBL" id="BAABFB010000075">
    <property type="protein sequence ID" value="GAA4489284.1"/>
    <property type="molecule type" value="Genomic_DNA"/>
</dbReference>
<evidence type="ECO:0000313" key="2">
    <source>
        <dbReference type="Proteomes" id="UP001501183"/>
    </source>
</evidence>
<dbReference type="Proteomes" id="UP001501183">
    <property type="component" value="Unassembled WGS sequence"/>
</dbReference>
<keyword evidence="2" id="KW-1185">Reference proteome</keyword>
<proteinExistence type="predicted"/>
<comment type="caution">
    <text evidence="1">The sequence shown here is derived from an EMBL/GenBank/DDBJ whole genome shotgun (WGS) entry which is preliminary data.</text>
</comment>
<dbReference type="Pfam" id="PF21997">
    <property type="entry name" value="DUF6928"/>
    <property type="match status" value="1"/>
</dbReference>
<dbReference type="RefSeq" id="WP_345352185.1">
    <property type="nucleotide sequence ID" value="NZ_BAABFB010000075.1"/>
</dbReference>
<protein>
    <submittedName>
        <fullName evidence="1">Uncharacterized protein</fullName>
    </submittedName>
</protein>
<name>A0ABP8PPQ5_9NOCA</name>
<reference evidence="2" key="1">
    <citation type="journal article" date="2019" name="Int. J. Syst. Evol. Microbiol.">
        <title>The Global Catalogue of Microorganisms (GCM) 10K type strain sequencing project: providing services to taxonomists for standard genome sequencing and annotation.</title>
        <authorList>
            <consortium name="The Broad Institute Genomics Platform"/>
            <consortium name="The Broad Institute Genome Sequencing Center for Infectious Disease"/>
            <person name="Wu L."/>
            <person name="Ma J."/>
        </authorList>
    </citation>
    <scope>NUCLEOTIDE SEQUENCE [LARGE SCALE GENOMIC DNA]</scope>
    <source>
        <strain evidence="2">JCM 32206</strain>
    </source>
</reference>
<gene>
    <name evidence="1" type="ORF">GCM10023094_50590</name>
</gene>
<accession>A0ABP8PPQ5</accession>
<sequence length="236" mass="25640">MGATASTIWYVDAPDPAAVLAQHPEPDADAAFALAGRMYPETVAVPLQSTSLADSAGPAGRDVYIGSYPGLTVVCGTNLARPKPSTIDETWTRPLASERTYLVCTNSAQPWGAFAYWDRGALQRSFSATSSFIFENTGLPLVWERPFWAGEHPARHSADTLPDPQSLPFDPTEFADAANAEWLGFHYADPGAADRTAAADIAVCGFRLYRSGEEPPVEPDRPQTRGLLRWWRRLAG</sequence>
<evidence type="ECO:0000313" key="1">
    <source>
        <dbReference type="EMBL" id="GAA4489284.1"/>
    </source>
</evidence>